<dbReference type="Proteomes" id="UP000235672">
    <property type="component" value="Unassembled WGS sequence"/>
</dbReference>
<sequence>MKRNQEPSQPSCTNFTPFKYAGCFQDPSNPERALLFSGPSTQNMTVETCVAFCKGNDYEYAGLEYYGECFCGASVNGPQVAESFCSFPCTGDNTEICGGNDYISVYQDPTFPTVNDSVISDYKPLGCYSEGTNGRSLAWRQDQLSTTNLTVEECLFACKDGGYSFAGVEFGQECYCGVVLGNGTLPLASSQCNMACTGNSAETCGGRSTLDLYVAVDLESSQPCNGGSSSSSSSSSPPSTSSSPPSTSSTPAPPTTTSTTSTTSSTPPPPPPTTTSTTSTTSSTPPPPPPTTSKTTPSLCTSTYTVTPTPTCEYQCGSWCSTPLPPWSDKPSCLSAVASCEVQVASCFLHAGWPGSLNCFSFSQWCSSVSTYCGNWCPGGDCHKSGCTSKYPPSGPSPSPPPATISTSVYTCPAASTSAPAKPSTTSSKPSSTSCVPIPTNSNICQQPHNPSKGYTSSSPVGNIHLPCLTCNNVYSDYKAGNCFKLYTFADTNKCPSYNRSSPGQGCKDACDNQYNSCMNTYAQGCKNNGWKRGAADTYSSASTKCLSQWNDCHSINSGVSPSSRCSSWNSGWF</sequence>
<feature type="compositionally biased region" description="Low complexity" evidence="2">
    <location>
        <begin position="228"/>
        <end position="265"/>
    </location>
</feature>
<dbReference type="STRING" id="1745343.A0A2J6Q210"/>
<accession>A0A2J6Q210</accession>
<dbReference type="SMART" id="SM00321">
    <property type="entry name" value="WSC"/>
    <property type="match status" value="2"/>
</dbReference>
<dbReference type="EMBL" id="KZ613485">
    <property type="protein sequence ID" value="PMD20313.1"/>
    <property type="molecule type" value="Genomic_DNA"/>
</dbReference>
<feature type="region of interest" description="Disordered" evidence="2">
    <location>
        <begin position="223"/>
        <end position="299"/>
    </location>
</feature>
<keyword evidence="5" id="KW-1185">Reference proteome</keyword>
<dbReference type="PANTHER" id="PTHR45964:SF5">
    <property type="entry name" value="WSCD FAMILY MEMBER CG9164"/>
    <property type="match status" value="1"/>
</dbReference>
<evidence type="ECO:0000313" key="4">
    <source>
        <dbReference type="EMBL" id="PMD20313.1"/>
    </source>
</evidence>
<dbReference type="AlphaFoldDB" id="A0A2J6Q210"/>
<feature type="domain" description="WSC" evidence="3">
    <location>
        <begin position="121"/>
        <end position="216"/>
    </location>
</feature>
<feature type="compositionally biased region" description="Low complexity" evidence="2">
    <location>
        <begin position="274"/>
        <end position="283"/>
    </location>
</feature>
<dbReference type="Pfam" id="PF01822">
    <property type="entry name" value="WSC"/>
    <property type="match status" value="2"/>
</dbReference>
<evidence type="ECO:0000259" key="3">
    <source>
        <dbReference type="PROSITE" id="PS51212"/>
    </source>
</evidence>
<dbReference type="OrthoDB" id="2019572at2759"/>
<dbReference type="PROSITE" id="PS51212">
    <property type="entry name" value="WSC"/>
    <property type="match status" value="2"/>
</dbReference>
<name>A0A2J6Q210_9HELO</name>
<proteinExistence type="predicted"/>
<feature type="domain" description="WSC" evidence="3">
    <location>
        <begin position="17"/>
        <end position="109"/>
    </location>
</feature>
<dbReference type="PANTHER" id="PTHR45964">
    <property type="entry name" value="WSCD FAMILY MEMBER CG9164"/>
    <property type="match status" value="1"/>
</dbReference>
<keyword evidence="1" id="KW-0677">Repeat</keyword>
<reference evidence="4 5" key="1">
    <citation type="submission" date="2016-05" db="EMBL/GenBank/DDBJ databases">
        <title>A degradative enzymes factory behind the ericoid mycorrhizal symbiosis.</title>
        <authorList>
            <consortium name="DOE Joint Genome Institute"/>
            <person name="Martino E."/>
            <person name="Morin E."/>
            <person name="Grelet G."/>
            <person name="Kuo A."/>
            <person name="Kohler A."/>
            <person name="Daghino S."/>
            <person name="Barry K."/>
            <person name="Choi C."/>
            <person name="Cichocki N."/>
            <person name="Clum A."/>
            <person name="Copeland A."/>
            <person name="Hainaut M."/>
            <person name="Haridas S."/>
            <person name="Labutti K."/>
            <person name="Lindquist E."/>
            <person name="Lipzen A."/>
            <person name="Khouja H.-R."/>
            <person name="Murat C."/>
            <person name="Ohm R."/>
            <person name="Olson A."/>
            <person name="Spatafora J."/>
            <person name="Veneault-Fourrey C."/>
            <person name="Henrissat B."/>
            <person name="Grigoriev I."/>
            <person name="Martin F."/>
            <person name="Perotto S."/>
        </authorList>
    </citation>
    <scope>NUCLEOTIDE SEQUENCE [LARGE SCALE GENOMIC DNA]</scope>
    <source>
        <strain evidence="4 5">UAMH 7357</strain>
    </source>
</reference>
<gene>
    <name evidence="4" type="ORF">NA56DRAFT_574113</name>
</gene>
<evidence type="ECO:0000256" key="2">
    <source>
        <dbReference type="SAM" id="MobiDB-lite"/>
    </source>
</evidence>
<evidence type="ECO:0000313" key="5">
    <source>
        <dbReference type="Proteomes" id="UP000235672"/>
    </source>
</evidence>
<organism evidence="4 5">
    <name type="scientific">Hyaloscypha hepaticicola</name>
    <dbReference type="NCBI Taxonomy" id="2082293"/>
    <lineage>
        <taxon>Eukaryota</taxon>
        <taxon>Fungi</taxon>
        <taxon>Dikarya</taxon>
        <taxon>Ascomycota</taxon>
        <taxon>Pezizomycotina</taxon>
        <taxon>Leotiomycetes</taxon>
        <taxon>Helotiales</taxon>
        <taxon>Hyaloscyphaceae</taxon>
        <taxon>Hyaloscypha</taxon>
    </lineage>
</organism>
<dbReference type="InterPro" id="IPR051589">
    <property type="entry name" value="Sialate-O-sulfotransferase"/>
</dbReference>
<protein>
    <submittedName>
        <fullName evidence="4">WSC-domain-containing protein</fullName>
    </submittedName>
</protein>
<dbReference type="InterPro" id="IPR002889">
    <property type="entry name" value="WSC_carb-bd"/>
</dbReference>
<evidence type="ECO:0000256" key="1">
    <source>
        <dbReference type="ARBA" id="ARBA00022737"/>
    </source>
</evidence>